<feature type="domain" description="Putative Se/S carrier protein-like" evidence="1">
    <location>
        <begin position="21"/>
        <end position="84"/>
    </location>
</feature>
<evidence type="ECO:0000313" key="4">
    <source>
        <dbReference type="Proteomes" id="UP000002061"/>
    </source>
</evidence>
<reference evidence="3" key="1">
    <citation type="submission" date="2010-04" db="EMBL/GenBank/DDBJ databases">
        <title>Complete sequence of Methanocaldococcus infernus ME.</title>
        <authorList>
            <consortium name="US DOE Joint Genome Institute"/>
            <person name="Lucas S."/>
            <person name="Copeland A."/>
            <person name="Lapidus A."/>
            <person name="Cheng J.-F."/>
            <person name="Bruce D."/>
            <person name="Goodwin L."/>
            <person name="Pitluck S."/>
            <person name="Munk A.C."/>
            <person name="Detter J.C."/>
            <person name="Han C."/>
            <person name="Tapia R."/>
            <person name="Land M."/>
            <person name="Hauser L."/>
            <person name="Kyrpides N."/>
            <person name="Mikhailova N."/>
            <person name="Sieprawska-Lupa M."/>
            <person name="Whitman W.B."/>
            <person name="Woyke T."/>
        </authorList>
    </citation>
    <scope>NUCLEOTIDE SEQUENCE [LARGE SCALE GENOMIC DNA]</scope>
    <source>
        <strain evidence="3">ME</strain>
    </source>
</reference>
<dbReference type="Pfam" id="PF11823">
    <property type="entry name" value="Se_S_carrier"/>
    <property type="match status" value="1"/>
</dbReference>
<organism evidence="3 4">
    <name type="scientific">Methanocaldococcus infernus (strain DSM 11812 / JCM 15783 / ME)</name>
    <dbReference type="NCBI Taxonomy" id="573063"/>
    <lineage>
        <taxon>Archaea</taxon>
        <taxon>Methanobacteriati</taxon>
        <taxon>Methanobacteriota</taxon>
        <taxon>Methanomada group</taxon>
        <taxon>Methanococci</taxon>
        <taxon>Methanococcales</taxon>
        <taxon>Methanocaldococcaceae</taxon>
        <taxon>Methanocaldococcus</taxon>
    </lineage>
</organism>
<dbReference type="OrthoDB" id="65224at2157"/>
<keyword evidence="4" id="KW-1185">Reference proteome</keyword>
<dbReference type="KEGG" id="mif:Metin_1225"/>
<evidence type="ECO:0000259" key="2">
    <source>
        <dbReference type="Pfam" id="PF26554"/>
    </source>
</evidence>
<dbReference type="RefSeq" id="WP_013100623.1">
    <property type="nucleotide sequence ID" value="NC_014122.1"/>
</dbReference>
<dbReference type="GeneID" id="9132244"/>
<accession>D5VTH5</accession>
<dbReference type="STRING" id="573063.Metin_1225"/>
<name>D5VTH5_METIM</name>
<dbReference type="Pfam" id="PF26554">
    <property type="entry name" value="DUF8182"/>
    <property type="match status" value="1"/>
</dbReference>
<dbReference type="eggNOG" id="arCOG05017">
    <property type="taxonomic scope" value="Archaea"/>
</dbReference>
<dbReference type="InterPro" id="IPR021778">
    <property type="entry name" value="Se/S_carrier-like"/>
</dbReference>
<gene>
    <name evidence="3" type="ordered locus">Metin_1225</name>
</gene>
<dbReference type="AlphaFoldDB" id="D5VTH5"/>
<dbReference type="HOGENOM" id="CLU_117547_0_0_2"/>
<protein>
    <submittedName>
        <fullName evidence="3">Uncharacterized protein</fullName>
    </submittedName>
</protein>
<dbReference type="Proteomes" id="UP000002061">
    <property type="component" value="Chromosome"/>
</dbReference>
<evidence type="ECO:0000259" key="1">
    <source>
        <dbReference type="Pfam" id="PF11823"/>
    </source>
</evidence>
<sequence>MILEKVKSLFSKREDSKEGKGLIIFKSVKDAMKAEKVLKDFNIRVVAPPPEIREGCDLAIEYELVDEIGIKRILKENKIEPLRFISLNDYSLKPLELVKVKYIGNFVMVRCGNMKITLNREGKIVNISGGGCPDVPYLSLKLLGKNIYNSEEPKDIGYSLCAYTLQKAFERAREEVKKLRE</sequence>
<dbReference type="InterPro" id="IPR058495">
    <property type="entry name" value="DUF8182"/>
</dbReference>
<feature type="domain" description="DUF8182" evidence="2">
    <location>
        <begin position="97"/>
        <end position="177"/>
    </location>
</feature>
<evidence type="ECO:0000313" key="3">
    <source>
        <dbReference type="EMBL" id="ADG13878.1"/>
    </source>
</evidence>
<proteinExistence type="predicted"/>
<dbReference type="EMBL" id="CP002009">
    <property type="protein sequence ID" value="ADG13878.1"/>
    <property type="molecule type" value="Genomic_DNA"/>
</dbReference>